<feature type="domain" description="DUF3669" evidence="1">
    <location>
        <begin position="229"/>
        <end position="295"/>
    </location>
</feature>
<dbReference type="EMBL" id="CAVMBE010000003">
    <property type="protein sequence ID" value="CAK3800827.1"/>
    <property type="molecule type" value="Genomic_DNA"/>
</dbReference>
<dbReference type="PANTHER" id="PTHR40780">
    <property type="entry name" value="DUF3669 DOMAIN-CONTAINING PROTEIN"/>
    <property type="match status" value="1"/>
</dbReference>
<dbReference type="InterPro" id="IPR022137">
    <property type="entry name" value="Znf_prot_DUF3669"/>
</dbReference>
<dbReference type="AlphaFoldDB" id="A0AAI8YRW5"/>
<gene>
    <name evidence="2" type="ORF">LECACI_7A000858</name>
</gene>
<protein>
    <recommendedName>
        <fullName evidence="1">DUF3669 domain-containing protein</fullName>
    </recommendedName>
</protein>
<proteinExistence type="predicted"/>
<reference evidence="2" key="1">
    <citation type="submission" date="2023-11" db="EMBL/GenBank/DDBJ databases">
        <authorList>
            <person name="Alioto T."/>
            <person name="Alioto T."/>
            <person name="Gomez Garrido J."/>
        </authorList>
    </citation>
    <scope>NUCLEOTIDE SEQUENCE</scope>
</reference>
<evidence type="ECO:0000259" key="1">
    <source>
        <dbReference type="Pfam" id="PF12417"/>
    </source>
</evidence>
<keyword evidence="3" id="KW-1185">Reference proteome</keyword>
<dbReference type="Proteomes" id="UP001296104">
    <property type="component" value="Unassembled WGS sequence"/>
</dbReference>
<evidence type="ECO:0000313" key="2">
    <source>
        <dbReference type="EMBL" id="CAK3800827.1"/>
    </source>
</evidence>
<evidence type="ECO:0000313" key="3">
    <source>
        <dbReference type="Proteomes" id="UP001296104"/>
    </source>
</evidence>
<dbReference type="PANTHER" id="PTHR40780:SF3">
    <property type="entry name" value="DUF3669 DOMAIN-CONTAINING PROTEIN"/>
    <property type="match status" value="1"/>
</dbReference>
<organism evidence="2 3">
    <name type="scientific">Lecanosticta acicola</name>
    <dbReference type="NCBI Taxonomy" id="111012"/>
    <lineage>
        <taxon>Eukaryota</taxon>
        <taxon>Fungi</taxon>
        <taxon>Dikarya</taxon>
        <taxon>Ascomycota</taxon>
        <taxon>Pezizomycotina</taxon>
        <taxon>Dothideomycetes</taxon>
        <taxon>Dothideomycetidae</taxon>
        <taxon>Mycosphaerellales</taxon>
        <taxon>Mycosphaerellaceae</taxon>
        <taxon>Lecanosticta</taxon>
    </lineage>
</organism>
<name>A0AAI8YRW5_9PEZI</name>
<accession>A0AAI8YRW5</accession>
<comment type="caution">
    <text evidence="2">The sequence shown here is derived from an EMBL/GenBank/DDBJ whole genome shotgun (WGS) entry which is preliminary data.</text>
</comment>
<dbReference type="Pfam" id="PF12417">
    <property type="entry name" value="DUF3669"/>
    <property type="match status" value="1"/>
</dbReference>
<sequence>MEHSRRFRRIGQGHCGSVWAEDTDIPTPTDAIKREDMGEGRSLLNDSIMHKRIEYSLKEVQATLGFPTHVNIPAHREYIRNDDDAWWRHHASSFPSGYEHCNTLVTERILPFQTRTREKLIDLFCPRDSRELVKRNPQDTDCIVRSYLGRRTHNPRPSRFFKLRNKPLHMDQMESMSLPVESYARVMAEALAVIYWHAKTDARDVEFVLAPSRPGEQTFGSDILGPHRMWILDFDCVREITVDKDGVEKAAQAFLGDHGNDPYFPRPGNETEMDRKLWTIFSDRFLACSKMITGDSELPEMLIHRIEEFGEERRAKVSTAREE</sequence>